<dbReference type="InterPro" id="IPR015421">
    <property type="entry name" value="PyrdxlP-dep_Trfase_major"/>
</dbReference>
<dbReference type="EMBL" id="VUOC01000002">
    <property type="protein sequence ID" value="KAA2243373.1"/>
    <property type="molecule type" value="Genomic_DNA"/>
</dbReference>
<dbReference type="RefSeq" id="WP_149838249.1">
    <property type="nucleotide sequence ID" value="NZ_VUOC01000002.1"/>
</dbReference>
<evidence type="ECO:0000256" key="2">
    <source>
        <dbReference type="ARBA" id="ARBA00022898"/>
    </source>
</evidence>
<dbReference type="InterPro" id="IPR004839">
    <property type="entry name" value="Aminotransferase_I/II_large"/>
</dbReference>
<dbReference type="SUPFAM" id="SSF53383">
    <property type="entry name" value="PLP-dependent transferases"/>
    <property type="match status" value="1"/>
</dbReference>
<dbReference type="InterPro" id="IPR036388">
    <property type="entry name" value="WH-like_DNA-bd_sf"/>
</dbReference>
<keyword evidence="8" id="KW-1185">Reference proteome</keyword>
<feature type="domain" description="HTH gntR-type" evidence="6">
    <location>
        <begin position="16"/>
        <end position="84"/>
    </location>
</feature>
<dbReference type="GO" id="GO:0030170">
    <property type="term" value="F:pyridoxal phosphate binding"/>
    <property type="evidence" value="ECO:0007669"/>
    <property type="project" value="InterPro"/>
</dbReference>
<evidence type="ECO:0000259" key="6">
    <source>
        <dbReference type="PROSITE" id="PS50949"/>
    </source>
</evidence>
<keyword evidence="5" id="KW-0804">Transcription</keyword>
<dbReference type="CDD" id="cd00609">
    <property type="entry name" value="AAT_like"/>
    <property type="match status" value="1"/>
</dbReference>
<name>A0A5B2VU94_9BACT</name>
<dbReference type="PROSITE" id="PS50949">
    <property type="entry name" value="HTH_GNTR"/>
    <property type="match status" value="1"/>
</dbReference>
<reference evidence="7 8" key="2">
    <citation type="submission" date="2019-09" db="EMBL/GenBank/DDBJ databases">
        <authorList>
            <person name="Jin C."/>
        </authorList>
    </citation>
    <scope>NUCLEOTIDE SEQUENCE [LARGE SCALE GENOMIC DNA]</scope>
    <source>
        <strain evidence="7 8">BN140078</strain>
    </source>
</reference>
<dbReference type="GO" id="GO:0003677">
    <property type="term" value="F:DNA binding"/>
    <property type="evidence" value="ECO:0007669"/>
    <property type="project" value="UniProtKB-KW"/>
</dbReference>
<accession>A0A5B2VU94</accession>
<dbReference type="GO" id="GO:0008483">
    <property type="term" value="F:transaminase activity"/>
    <property type="evidence" value="ECO:0007669"/>
    <property type="project" value="UniProtKB-KW"/>
</dbReference>
<sequence>MPPFYHLIVTDRHLKVPIARQISNQIVNLIRDGVIVPGAALPATRSLADLIKTNRKTVVRAYDDLLSQDWIEALPRRGYRVKQDLPVLKPRSFQPPNKFAAVTEIPPAVAANEDIYALIRTTVPEHEIIVNDGMPDHRLTPVHDMLRELRRQADNISLARSMYYLDDGGAPTLKAATASFINSSRGLNVNDRNVVITRGAQMAIFLAVSLFVKPGDHVVVTDPNYIFADESFLHAGAIINRVSVDAEGMVVEELEDILQQRKIKMLYIAPHHHHPTTVTMSAERRLKLLQLINKYDFYVIEDDYDYDFHHENRPILPLAASGHGGKIIYVGSYGKLVGPTVRMGFLIASPEVVNQVNRLKRLIDLKGDTLMEYVIADMIVSGALDRHIKNTNKIYAQRRKLFSHLLTEYLDDELHFEPPQGGLALWVKLAARHDLKQVMRRAGNNGLHLLGSFCLDPDNPHGNSIRLGFASLSDEEIAQVVEVLRTVLK</sequence>
<dbReference type="Proteomes" id="UP000324611">
    <property type="component" value="Unassembled WGS sequence"/>
</dbReference>
<protein>
    <submittedName>
        <fullName evidence="7">PLP-dependent aminotransferase family protein</fullName>
    </submittedName>
</protein>
<keyword evidence="7" id="KW-0032">Aminotransferase</keyword>
<gene>
    <name evidence="7" type="ORF">F0L74_12795</name>
</gene>
<organism evidence="7 8">
    <name type="scientific">Chitinophaga agrisoli</name>
    <dbReference type="NCBI Taxonomy" id="2607653"/>
    <lineage>
        <taxon>Bacteria</taxon>
        <taxon>Pseudomonadati</taxon>
        <taxon>Bacteroidota</taxon>
        <taxon>Chitinophagia</taxon>
        <taxon>Chitinophagales</taxon>
        <taxon>Chitinophagaceae</taxon>
        <taxon>Chitinophaga</taxon>
    </lineage>
</organism>
<dbReference type="Pfam" id="PF00155">
    <property type="entry name" value="Aminotran_1_2"/>
    <property type="match status" value="1"/>
</dbReference>
<dbReference type="Pfam" id="PF00392">
    <property type="entry name" value="GntR"/>
    <property type="match status" value="1"/>
</dbReference>
<keyword evidence="3" id="KW-0805">Transcription regulation</keyword>
<dbReference type="InterPro" id="IPR000524">
    <property type="entry name" value="Tscrpt_reg_HTH_GntR"/>
</dbReference>
<dbReference type="PANTHER" id="PTHR46577">
    <property type="entry name" value="HTH-TYPE TRANSCRIPTIONAL REGULATORY PROTEIN GABR"/>
    <property type="match status" value="1"/>
</dbReference>
<comment type="caution">
    <text evidence="7">The sequence shown here is derived from an EMBL/GenBank/DDBJ whole genome shotgun (WGS) entry which is preliminary data.</text>
</comment>
<reference evidence="7 8" key="1">
    <citation type="submission" date="2019-09" db="EMBL/GenBank/DDBJ databases">
        <title>Chitinophaga ginsengihumi sp. nov., isolated from soil of ginseng rhizosphere.</title>
        <authorList>
            <person name="Lee J."/>
        </authorList>
    </citation>
    <scope>NUCLEOTIDE SEQUENCE [LARGE SCALE GENOMIC DNA]</scope>
    <source>
        <strain evidence="7 8">BN140078</strain>
    </source>
</reference>
<dbReference type="SMART" id="SM00345">
    <property type="entry name" value="HTH_GNTR"/>
    <property type="match status" value="1"/>
</dbReference>
<evidence type="ECO:0000313" key="8">
    <source>
        <dbReference type="Proteomes" id="UP000324611"/>
    </source>
</evidence>
<dbReference type="Gene3D" id="3.40.640.10">
    <property type="entry name" value="Type I PLP-dependent aspartate aminotransferase-like (Major domain)"/>
    <property type="match status" value="1"/>
</dbReference>
<dbReference type="Gene3D" id="1.10.10.10">
    <property type="entry name" value="Winged helix-like DNA-binding domain superfamily/Winged helix DNA-binding domain"/>
    <property type="match status" value="1"/>
</dbReference>
<proteinExistence type="inferred from homology"/>
<keyword evidence="4" id="KW-0238">DNA-binding</keyword>
<evidence type="ECO:0000256" key="4">
    <source>
        <dbReference type="ARBA" id="ARBA00023125"/>
    </source>
</evidence>
<dbReference type="SUPFAM" id="SSF46785">
    <property type="entry name" value="Winged helix' DNA-binding domain"/>
    <property type="match status" value="1"/>
</dbReference>
<dbReference type="AlphaFoldDB" id="A0A5B2VU94"/>
<comment type="similarity">
    <text evidence="1">In the C-terminal section; belongs to the class-I pyridoxal-phosphate-dependent aminotransferase family.</text>
</comment>
<dbReference type="InterPro" id="IPR015424">
    <property type="entry name" value="PyrdxlP-dep_Trfase"/>
</dbReference>
<dbReference type="InterPro" id="IPR051446">
    <property type="entry name" value="HTH_trans_reg/aminotransferase"/>
</dbReference>
<evidence type="ECO:0000256" key="1">
    <source>
        <dbReference type="ARBA" id="ARBA00005384"/>
    </source>
</evidence>
<evidence type="ECO:0000313" key="7">
    <source>
        <dbReference type="EMBL" id="KAA2243373.1"/>
    </source>
</evidence>
<dbReference type="PANTHER" id="PTHR46577:SF1">
    <property type="entry name" value="HTH-TYPE TRANSCRIPTIONAL REGULATORY PROTEIN GABR"/>
    <property type="match status" value="1"/>
</dbReference>
<evidence type="ECO:0000256" key="5">
    <source>
        <dbReference type="ARBA" id="ARBA00023163"/>
    </source>
</evidence>
<dbReference type="GO" id="GO:0003700">
    <property type="term" value="F:DNA-binding transcription factor activity"/>
    <property type="evidence" value="ECO:0007669"/>
    <property type="project" value="InterPro"/>
</dbReference>
<keyword evidence="7" id="KW-0808">Transferase</keyword>
<dbReference type="CDD" id="cd07377">
    <property type="entry name" value="WHTH_GntR"/>
    <property type="match status" value="1"/>
</dbReference>
<keyword evidence="2" id="KW-0663">Pyridoxal phosphate</keyword>
<evidence type="ECO:0000256" key="3">
    <source>
        <dbReference type="ARBA" id="ARBA00023015"/>
    </source>
</evidence>
<dbReference type="InterPro" id="IPR036390">
    <property type="entry name" value="WH_DNA-bd_sf"/>
</dbReference>